<evidence type="ECO:0000313" key="2">
    <source>
        <dbReference type="EMBL" id="CAA2934239.1"/>
    </source>
</evidence>
<evidence type="ECO:0000256" key="1">
    <source>
        <dbReference type="SAM" id="Phobius"/>
    </source>
</evidence>
<protein>
    <submittedName>
        <fullName evidence="2">Uncharacterized protein</fullName>
    </submittedName>
</protein>
<accession>A0A8S0P8T8</accession>
<sequence>MEFKMKIGSSFSCISTSLCSPFRSKAATKLISRLQLFERQLCDTDQLRHSKVLKSCQLIDGKLTVIERLSKRRCILFATTDDQLSYSELETDDFEQEIQAPLAEASFIVPSLYLRKILSTIFEDSLLTDFLILFFTEAIFYCGVAVVLLLIDHFHLRRPIAPLSTDVSHTPHLGHRISSVAVLVLSLIIPMVTMGFVWPWTGPAASATLAPYLVGLVVQFAFEQYARHIMSPSWHVIPIIFQGSTTGDGSLFHSERSRDDVTELGNKRLIKYTTECPPVSWRHLYLVAC</sequence>
<dbReference type="Gramene" id="OE9A008600T1">
    <property type="protein sequence ID" value="OE9A008600C1"/>
    <property type="gene ID" value="OE9A008600"/>
</dbReference>
<keyword evidence="1" id="KW-1133">Transmembrane helix</keyword>
<dbReference type="OrthoDB" id="1927955at2759"/>
<dbReference type="PANTHER" id="PTHR33918:SF2">
    <property type="entry name" value="OS01G0704200 PROTEIN"/>
    <property type="match status" value="1"/>
</dbReference>
<feature type="transmembrane region" description="Helical" evidence="1">
    <location>
        <begin position="204"/>
        <end position="222"/>
    </location>
</feature>
<dbReference type="Proteomes" id="UP000594638">
    <property type="component" value="Unassembled WGS sequence"/>
</dbReference>
<reference evidence="2 3" key="1">
    <citation type="submission" date="2019-12" db="EMBL/GenBank/DDBJ databases">
        <authorList>
            <person name="Alioto T."/>
            <person name="Alioto T."/>
            <person name="Gomez Garrido J."/>
        </authorList>
    </citation>
    <scope>NUCLEOTIDE SEQUENCE [LARGE SCALE GENOMIC DNA]</scope>
</reference>
<keyword evidence="3" id="KW-1185">Reference proteome</keyword>
<keyword evidence="1" id="KW-0812">Transmembrane</keyword>
<dbReference type="EMBL" id="CACTIH010000012">
    <property type="protein sequence ID" value="CAA2934239.1"/>
    <property type="molecule type" value="Genomic_DNA"/>
</dbReference>
<comment type="caution">
    <text evidence="2">The sequence shown here is derived from an EMBL/GenBank/DDBJ whole genome shotgun (WGS) entry which is preliminary data.</text>
</comment>
<dbReference type="AlphaFoldDB" id="A0A8S0P8T8"/>
<dbReference type="GO" id="GO:0009507">
    <property type="term" value="C:chloroplast"/>
    <property type="evidence" value="ECO:0007669"/>
    <property type="project" value="TreeGrafter"/>
</dbReference>
<feature type="transmembrane region" description="Helical" evidence="1">
    <location>
        <begin position="180"/>
        <end position="198"/>
    </location>
</feature>
<keyword evidence="1" id="KW-0472">Membrane</keyword>
<evidence type="ECO:0000313" key="3">
    <source>
        <dbReference type="Proteomes" id="UP000594638"/>
    </source>
</evidence>
<dbReference type="PANTHER" id="PTHR33918">
    <property type="entry name" value="OS01G0704200 PROTEIN"/>
    <property type="match status" value="1"/>
</dbReference>
<name>A0A8S0P8T8_OLEEU</name>
<feature type="transmembrane region" description="Helical" evidence="1">
    <location>
        <begin position="130"/>
        <end position="151"/>
    </location>
</feature>
<gene>
    <name evidence="2" type="ORF">OLEA9_A008600</name>
</gene>
<organism evidence="2 3">
    <name type="scientific">Olea europaea subsp. europaea</name>
    <dbReference type="NCBI Taxonomy" id="158383"/>
    <lineage>
        <taxon>Eukaryota</taxon>
        <taxon>Viridiplantae</taxon>
        <taxon>Streptophyta</taxon>
        <taxon>Embryophyta</taxon>
        <taxon>Tracheophyta</taxon>
        <taxon>Spermatophyta</taxon>
        <taxon>Magnoliopsida</taxon>
        <taxon>eudicotyledons</taxon>
        <taxon>Gunneridae</taxon>
        <taxon>Pentapetalae</taxon>
        <taxon>asterids</taxon>
        <taxon>lamiids</taxon>
        <taxon>Lamiales</taxon>
        <taxon>Oleaceae</taxon>
        <taxon>Oleeae</taxon>
        <taxon>Olea</taxon>
    </lineage>
</organism>
<proteinExistence type="predicted"/>